<dbReference type="Proteomes" id="UP001501747">
    <property type="component" value="Unassembled WGS sequence"/>
</dbReference>
<evidence type="ECO:0000256" key="4">
    <source>
        <dbReference type="ARBA" id="ARBA00022801"/>
    </source>
</evidence>
<keyword evidence="10" id="KW-1185">Reference proteome</keyword>
<protein>
    <submittedName>
        <fullName evidence="9">NUDIX domain-containing protein</fullName>
    </submittedName>
</protein>
<dbReference type="RefSeq" id="WP_344871747.1">
    <property type="nucleotide sequence ID" value="NZ_BAABAL010000005.1"/>
</dbReference>
<dbReference type="EMBL" id="BAABAL010000005">
    <property type="protein sequence ID" value="GAA3995100.1"/>
    <property type="molecule type" value="Genomic_DNA"/>
</dbReference>
<dbReference type="CDD" id="cd18870">
    <property type="entry name" value="NUDIX_AcylCoAdiphos_Nudt19"/>
    <property type="match status" value="1"/>
</dbReference>
<keyword evidence="4" id="KW-0378">Hydrolase</keyword>
<organism evidence="9 10">
    <name type="scientific">Allokutzneria multivorans</name>
    <dbReference type="NCBI Taxonomy" id="1142134"/>
    <lineage>
        <taxon>Bacteria</taxon>
        <taxon>Bacillati</taxon>
        <taxon>Actinomycetota</taxon>
        <taxon>Actinomycetes</taxon>
        <taxon>Pseudonocardiales</taxon>
        <taxon>Pseudonocardiaceae</taxon>
        <taxon>Allokutzneria</taxon>
    </lineage>
</organism>
<evidence type="ECO:0000256" key="2">
    <source>
        <dbReference type="ARBA" id="ARBA00001946"/>
    </source>
</evidence>
<evidence type="ECO:0000313" key="9">
    <source>
        <dbReference type="EMBL" id="GAA3995100.1"/>
    </source>
</evidence>
<comment type="caution">
    <text evidence="9">The sequence shown here is derived from an EMBL/GenBank/DDBJ whole genome shotgun (WGS) entry which is preliminary data.</text>
</comment>
<evidence type="ECO:0000256" key="6">
    <source>
        <dbReference type="ARBA" id="ARBA00023211"/>
    </source>
</evidence>
<proteinExistence type="predicted"/>
<evidence type="ECO:0000256" key="1">
    <source>
        <dbReference type="ARBA" id="ARBA00001936"/>
    </source>
</evidence>
<evidence type="ECO:0000256" key="5">
    <source>
        <dbReference type="ARBA" id="ARBA00022842"/>
    </source>
</evidence>
<dbReference type="InterPro" id="IPR015797">
    <property type="entry name" value="NUDIX_hydrolase-like_dom_sf"/>
</dbReference>
<dbReference type="PANTHER" id="PTHR12318">
    <property type="entry name" value="TESTOSTERONE-REGULATED PROTEIN RP2"/>
    <property type="match status" value="1"/>
</dbReference>
<feature type="domain" description="Nudix hydrolase" evidence="8">
    <location>
        <begin position="25"/>
        <end position="235"/>
    </location>
</feature>
<dbReference type="InterPro" id="IPR039121">
    <property type="entry name" value="NUDT19"/>
</dbReference>
<name>A0ABP7RBC1_9PSEU</name>
<keyword evidence="6" id="KW-0464">Manganese</keyword>
<dbReference type="PROSITE" id="PS51462">
    <property type="entry name" value="NUDIX"/>
    <property type="match status" value="1"/>
</dbReference>
<accession>A0ABP7RBC1</accession>
<keyword evidence="3" id="KW-0479">Metal-binding</keyword>
<dbReference type="Gene3D" id="3.90.79.10">
    <property type="entry name" value="Nucleoside Triphosphate Pyrophosphohydrolase"/>
    <property type="match status" value="1"/>
</dbReference>
<sequence length="289" mass="31355">MPELPEELTLPKGYVADSPPEVPAPAKDSATVVLLRDAPGNIEVFLLRRVLGMAFAGGMTAFPGGGLDGRDADTSVAWAGPEPAWWARQFGCTPEMARALVCAAVRETFEEAGVLLAGPDEHSVVGDTSRYAEYRAALVGRQVSLAQFLAEEGLVLRADLLRPWANWVTPIDEPRRYDTRFFIAALPEGQRADGVTTEAEDVEWCTPAEALAAWRDGRRGLLPPTWMTLAELAEHPDVASALAEDRTIDKIIPRVVREGSVIRAVLPGDPRYDAAPAHVDAEPGDRIER</sequence>
<feature type="region of interest" description="Disordered" evidence="7">
    <location>
        <begin position="1"/>
        <end position="24"/>
    </location>
</feature>
<evidence type="ECO:0000256" key="7">
    <source>
        <dbReference type="SAM" id="MobiDB-lite"/>
    </source>
</evidence>
<gene>
    <name evidence="9" type="ORF">GCM10022247_13600</name>
</gene>
<evidence type="ECO:0000259" key="8">
    <source>
        <dbReference type="PROSITE" id="PS51462"/>
    </source>
</evidence>
<comment type="cofactor">
    <cofactor evidence="2">
        <name>Mg(2+)</name>
        <dbReference type="ChEBI" id="CHEBI:18420"/>
    </cofactor>
</comment>
<comment type="cofactor">
    <cofactor evidence="1">
        <name>Mn(2+)</name>
        <dbReference type="ChEBI" id="CHEBI:29035"/>
    </cofactor>
</comment>
<keyword evidence="5" id="KW-0460">Magnesium</keyword>
<evidence type="ECO:0000256" key="3">
    <source>
        <dbReference type="ARBA" id="ARBA00022723"/>
    </source>
</evidence>
<reference evidence="10" key="1">
    <citation type="journal article" date="2019" name="Int. J. Syst. Evol. Microbiol.">
        <title>The Global Catalogue of Microorganisms (GCM) 10K type strain sequencing project: providing services to taxonomists for standard genome sequencing and annotation.</title>
        <authorList>
            <consortium name="The Broad Institute Genomics Platform"/>
            <consortium name="The Broad Institute Genome Sequencing Center for Infectious Disease"/>
            <person name="Wu L."/>
            <person name="Ma J."/>
        </authorList>
    </citation>
    <scope>NUCLEOTIDE SEQUENCE [LARGE SCALE GENOMIC DNA]</scope>
    <source>
        <strain evidence="10">JCM 17342</strain>
    </source>
</reference>
<dbReference type="PANTHER" id="PTHR12318:SF0">
    <property type="entry name" value="ACYL-COENZYME A DIPHOSPHATASE NUDT19"/>
    <property type="match status" value="1"/>
</dbReference>
<dbReference type="SUPFAM" id="SSF55811">
    <property type="entry name" value="Nudix"/>
    <property type="match status" value="1"/>
</dbReference>
<evidence type="ECO:0000313" key="10">
    <source>
        <dbReference type="Proteomes" id="UP001501747"/>
    </source>
</evidence>
<dbReference type="InterPro" id="IPR000086">
    <property type="entry name" value="NUDIX_hydrolase_dom"/>
</dbReference>